<evidence type="ECO:0000313" key="3">
    <source>
        <dbReference type="Proteomes" id="UP001225906"/>
    </source>
</evidence>
<name>A0ABT9JUU7_9PROT</name>
<reference evidence="3" key="1">
    <citation type="journal article" date="2019" name="Int. J. Syst. Evol. Microbiol.">
        <title>The Global Catalogue of Microorganisms (GCM) 10K type strain sequencing project: providing services to taxonomists for standard genome sequencing and annotation.</title>
        <authorList>
            <consortium name="The Broad Institute Genomics Platform"/>
            <consortium name="The Broad Institute Genome Sequencing Center for Infectious Disease"/>
            <person name="Wu L."/>
            <person name="Ma J."/>
        </authorList>
    </citation>
    <scope>NUCLEOTIDE SEQUENCE [LARGE SCALE GENOMIC DNA]</scope>
    <source>
        <strain evidence="3">VKM B-3159</strain>
    </source>
</reference>
<organism evidence="2 3">
    <name type="scientific">Methylophilus aquaticus</name>
    <dbReference type="NCBI Taxonomy" id="1971610"/>
    <lineage>
        <taxon>Bacteria</taxon>
        <taxon>Pseudomonadati</taxon>
        <taxon>Pseudomonadota</taxon>
        <taxon>Betaproteobacteria</taxon>
        <taxon>Nitrosomonadales</taxon>
        <taxon>Methylophilaceae</taxon>
        <taxon>Methylophilus</taxon>
    </lineage>
</organism>
<feature type="transmembrane region" description="Helical" evidence="1">
    <location>
        <begin position="84"/>
        <end position="104"/>
    </location>
</feature>
<feature type="transmembrane region" description="Helical" evidence="1">
    <location>
        <begin position="12"/>
        <end position="32"/>
    </location>
</feature>
<gene>
    <name evidence="2" type="ORF">Q9291_10920</name>
</gene>
<feature type="transmembrane region" description="Helical" evidence="1">
    <location>
        <begin position="138"/>
        <end position="160"/>
    </location>
</feature>
<keyword evidence="1" id="KW-0472">Membrane</keyword>
<dbReference type="Proteomes" id="UP001225906">
    <property type="component" value="Unassembled WGS sequence"/>
</dbReference>
<keyword evidence="1" id="KW-0812">Transmembrane</keyword>
<evidence type="ECO:0000256" key="1">
    <source>
        <dbReference type="SAM" id="Phobius"/>
    </source>
</evidence>
<keyword evidence="1" id="KW-1133">Transmembrane helix</keyword>
<dbReference type="RefSeq" id="WP_306390084.1">
    <property type="nucleotide sequence ID" value="NZ_JAVCAP010000022.1"/>
</dbReference>
<proteinExistence type="predicted"/>
<feature type="transmembrane region" description="Helical" evidence="1">
    <location>
        <begin position="52"/>
        <end position="77"/>
    </location>
</feature>
<evidence type="ECO:0000313" key="2">
    <source>
        <dbReference type="EMBL" id="MDP8568362.1"/>
    </source>
</evidence>
<sequence length="165" mass="18773">MNLAFFTLSKKELLATIFAAFAASLFFSILTISNISFMEEGVIDYELILRTLLGLFIFSIPVTLTAAILLIVTFYLLIRYWGLVNIYTCTLVPFFILLVAQVIWSVTHEPSSFSHLRVGGHDLWLNGFIVWENWPALFFYWSEVAVYGAIGGGVFWMSLLNRPDI</sequence>
<keyword evidence="3" id="KW-1185">Reference proteome</keyword>
<comment type="caution">
    <text evidence="2">The sequence shown here is derived from an EMBL/GenBank/DDBJ whole genome shotgun (WGS) entry which is preliminary data.</text>
</comment>
<dbReference type="EMBL" id="JAVCAP010000022">
    <property type="protein sequence ID" value="MDP8568362.1"/>
    <property type="molecule type" value="Genomic_DNA"/>
</dbReference>
<protein>
    <submittedName>
        <fullName evidence="2">Uncharacterized protein</fullName>
    </submittedName>
</protein>
<accession>A0ABT9JUU7</accession>